<accession>A0ABT3PYA6</accession>
<dbReference type="Proteomes" id="UP001207337">
    <property type="component" value="Unassembled WGS sequence"/>
</dbReference>
<dbReference type="InterPro" id="IPR011042">
    <property type="entry name" value="6-blade_b-propeller_TolB-like"/>
</dbReference>
<protein>
    <submittedName>
        <fullName evidence="1">6-bladed beta-propeller</fullName>
    </submittedName>
</protein>
<name>A0ABT3PYA6_9BACT</name>
<reference evidence="1 2" key="1">
    <citation type="submission" date="2021-11" db="EMBL/GenBank/DDBJ databases">
        <title>Aliifidinibius sp. nov., a new bacterium isolated from saline soil.</title>
        <authorList>
            <person name="Galisteo C."/>
            <person name="De La Haba R."/>
            <person name="Sanchez-Porro C."/>
            <person name="Ventosa A."/>
        </authorList>
    </citation>
    <scope>NUCLEOTIDE SEQUENCE [LARGE SCALE GENOMIC DNA]</scope>
    <source>
        <strain evidence="1 2">KACC 190600</strain>
    </source>
</reference>
<dbReference type="Pfam" id="PF17170">
    <property type="entry name" value="DUF5128"/>
    <property type="match status" value="1"/>
</dbReference>
<dbReference type="Gene3D" id="2.120.10.30">
    <property type="entry name" value="TolB, C-terminal domain"/>
    <property type="match status" value="1"/>
</dbReference>
<comment type="caution">
    <text evidence="1">The sequence shown here is derived from an EMBL/GenBank/DDBJ whole genome shotgun (WGS) entry which is preliminary data.</text>
</comment>
<sequence length="392" mass="44519">MKPNIYSFYPKLFCAVVFILLFTISGFVSEMAPEKLSLSFEESFTIGENSDADTKYFLVSPYQIRTDNRQNLYIAEGQQKTIMAFGPQGKYLRSIGRSGNGPGEFPSGPIFNLNNKNEIVALDMESQRVTWFSKKGDILSEYAPSQAGTVWSEKFFQTADGNYIMLKKPRNIGEDDPSNYRKYVFHRYSKSFENRINSFGAFDQLVSKGDAKFVDMISNSMNSGNFIKTGEDSFWYVPGIYDGKVYEFEKSADEWKLVNTFDGQTNWEEAVVVDTDEKGSMSIVTYGDEGQQRSRGKINSYSIGIVQANDGKVLHFSGQRMQDQDSLQTMVEVFDPEGSLIGTGSFDEIAINNHLLNFESHHPAIWMDEKDRFYFIDHNDMPVVRVGKIEGL</sequence>
<dbReference type="RefSeq" id="WP_265789136.1">
    <property type="nucleotide sequence ID" value="NZ_BAABRS010000002.1"/>
</dbReference>
<organism evidence="1 2">
    <name type="scientific">Fodinibius salicampi</name>
    <dbReference type="NCBI Taxonomy" id="1920655"/>
    <lineage>
        <taxon>Bacteria</taxon>
        <taxon>Pseudomonadati</taxon>
        <taxon>Balneolota</taxon>
        <taxon>Balneolia</taxon>
        <taxon>Balneolales</taxon>
        <taxon>Balneolaceae</taxon>
        <taxon>Fodinibius</taxon>
    </lineage>
</organism>
<proteinExistence type="predicted"/>
<keyword evidence="2" id="KW-1185">Reference proteome</keyword>
<evidence type="ECO:0000313" key="2">
    <source>
        <dbReference type="Proteomes" id="UP001207337"/>
    </source>
</evidence>
<dbReference type="SUPFAM" id="SSF101898">
    <property type="entry name" value="NHL repeat"/>
    <property type="match status" value="1"/>
</dbReference>
<evidence type="ECO:0000313" key="1">
    <source>
        <dbReference type="EMBL" id="MCW9712849.1"/>
    </source>
</evidence>
<dbReference type="EMBL" id="JAJNDC010000002">
    <property type="protein sequence ID" value="MCW9712849.1"/>
    <property type="molecule type" value="Genomic_DNA"/>
</dbReference>
<gene>
    <name evidence="1" type="ORF">LQ318_08025</name>
</gene>